<dbReference type="InterPro" id="IPR013108">
    <property type="entry name" value="Amidohydro_3"/>
</dbReference>
<sequence precursor="true">MIVPNTAARPLILALGLVAVSSDARAQDPPTADLIVHNGKVVTVDGDFTIAQALAVSEGTLIRVGSDEEVMATRGPETEVVDLGGKTVVPGLIDSHTHPTGASMIEFDHPIPDLETVADVLDYIARRAGEVGEGNWVVVRQVFITRLQEQRYPTREELDRVAPQNPVLFATGPDASLNSLALELSGIDKDFEPEGPGKVERDPETGEPTGILRNLTRYVKVEDPGQSPTEQERDDRLVALFRDYNSVGLTAVIDRNASETDITQYERLEDADALTLRLGISRGVGTSGDLGAIEEEIRGVADHPLFRAGPMLRIVGIKMFLDGGMLTGSAYMREPWGVSDIYSIDDPHYKGVLFIPPDRLEPMVRAAVESGLQFTAHSVGDGAVHALLDAYEAVNEDTPIAPTRPCITHSNFMSAEAIEQAARLGVVLDIQPAWLYLDVRTLAAQFGYDRLRWFQPLRSIFEAGVTVGGGSDHMQKVGSFRSINPYNPFLGMWVAITRQARGYEGRFHPEEALSREQALRFYTINNAKLLFLEDRVGSLEEGKLADFVVLDRDLLTCPEGEIREITVHSTYLGGEPVYEQASD</sequence>
<evidence type="ECO:0000256" key="1">
    <source>
        <dbReference type="SAM" id="SignalP"/>
    </source>
</evidence>
<evidence type="ECO:0000313" key="4">
    <source>
        <dbReference type="Proteomes" id="UP000317835"/>
    </source>
</evidence>
<proteinExistence type="predicted"/>
<feature type="domain" description="Amidohydrolase 3" evidence="2">
    <location>
        <begin position="79"/>
        <end position="578"/>
    </location>
</feature>
<dbReference type="GO" id="GO:0016810">
    <property type="term" value="F:hydrolase activity, acting on carbon-nitrogen (but not peptide) bonds"/>
    <property type="evidence" value="ECO:0007669"/>
    <property type="project" value="InterPro"/>
</dbReference>
<dbReference type="Gene3D" id="2.30.40.10">
    <property type="entry name" value="Urease, subunit C, domain 1"/>
    <property type="match status" value="1"/>
</dbReference>
<dbReference type="RefSeq" id="WP_145266906.1">
    <property type="nucleotide sequence ID" value="NZ_CP036426.1"/>
</dbReference>
<dbReference type="Gene3D" id="3.20.20.140">
    <property type="entry name" value="Metal-dependent hydrolases"/>
    <property type="match status" value="1"/>
</dbReference>
<organism evidence="3 4">
    <name type="scientific">Tautonia plasticadhaerens</name>
    <dbReference type="NCBI Taxonomy" id="2527974"/>
    <lineage>
        <taxon>Bacteria</taxon>
        <taxon>Pseudomonadati</taxon>
        <taxon>Planctomycetota</taxon>
        <taxon>Planctomycetia</taxon>
        <taxon>Isosphaerales</taxon>
        <taxon>Isosphaeraceae</taxon>
        <taxon>Tautonia</taxon>
    </lineage>
</organism>
<protein>
    <submittedName>
        <fullName evidence="3">N-substituted formamide deformylase</fullName>
        <ecNumber evidence="3">3.5.1.91</ecNumber>
    </submittedName>
</protein>
<dbReference type="InterPro" id="IPR033932">
    <property type="entry name" value="YtcJ-like"/>
</dbReference>
<dbReference type="EMBL" id="CP036426">
    <property type="protein sequence ID" value="QDV32657.1"/>
    <property type="molecule type" value="Genomic_DNA"/>
</dbReference>
<dbReference type="OrthoDB" id="9767366at2"/>
<feature type="chain" id="PRO_5022015676" evidence="1">
    <location>
        <begin position="27"/>
        <end position="583"/>
    </location>
</feature>
<dbReference type="InterPro" id="IPR011059">
    <property type="entry name" value="Metal-dep_hydrolase_composite"/>
</dbReference>
<gene>
    <name evidence="3" type="primary">nfdA</name>
    <name evidence="3" type="ORF">ElP_04920</name>
</gene>
<accession>A0A518GVM4</accession>
<dbReference type="KEGG" id="tpla:ElP_04920"/>
<dbReference type="PANTHER" id="PTHR22642">
    <property type="entry name" value="IMIDAZOLONEPROPIONASE"/>
    <property type="match status" value="1"/>
</dbReference>
<keyword evidence="3" id="KW-0378">Hydrolase</keyword>
<dbReference type="Proteomes" id="UP000317835">
    <property type="component" value="Chromosome"/>
</dbReference>
<reference evidence="3 4" key="1">
    <citation type="submission" date="2019-02" db="EMBL/GenBank/DDBJ databases">
        <title>Deep-cultivation of Planctomycetes and their phenomic and genomic characterization uncovers novel biology.</title>
        <authorList>
            <person name="Wiegand S."/>
            <person name="Jogler M."/>
            <person name="Boedeker C."/>
            <person name="Pinto D."/>
            <person name="Vollmers J."/>
            <person name="Rivas-Marin E."/>
            <person name="Kohn T."/>
            <person name="Peeters S.H."/>
            <person name="Heuer A."/>
            <person name="Rast P."/>
            <person name="Oberbeckmann S."/>
            <person name="Bunk B."/>
            <person name="Jeske O."/>
            <person name="Meyerdierks A."/>
            <person name="Storesund J.E."/>
            <person name="Kallscheuer N."/>
            <person name="Luecker S."/>
            <person name="Lage O.M."/>
            <person name="Pohl T."/>
            <person name="Merkel B.J."/>
            <person name="Hornburger P."/>
            <person name="Mueller R.-W."/>
            <person name="Bruemmer F."/>
            <person name="Labrenz M."/>
            <person name="Spormann A.M."/>
            <person name="Op den Camp H."/>
            <person name="Overmann J."/>
            <person name="Amann R."/>
            <person name="Jetten M.S.M."/>
            <person name="Mascher T."/>
            <person name="Medema M.H."/>
            <person name="Devos D.P."/>
            <person name="Kaster A.-K."/>
            <person name="Ovreas L."/>
            <person name="Rohde M."/>
            <person name="Galperin M.Y."/>
            <person name="Jogler C."/>
        </authorList>
    </citation>
    <scope>NUCLEOTIDE SEQUENCE [LARGE SCALE GENOMIC DNA]</scope>
    <source>
        <strain evidence="3 4">ElP</strain>
    </source>
</reference>
<keyword evidence="4" id="KW-1185">Reference proteome</keyword>
<dbReference type="Gene3D" id="3.10.310.70">
    <property type="match status" value="1"/>
</dbReference>
<evidence type="ECO:0000259" key="2">
    <source>
        <dbReference type="Pfam" id="PF07969"/>
    </source>
</evidence>
<dbReference type="SUPFAM" id="SSF51338">
    <property type="entry name" value="Composite domain of metallo-dependent hydrolases"/>
    <property type="match status" value="1"/>
</dbReference>
<dbReference type="Pfam" id="PF07969">
    <property type="entry name" value="Amidohydro_3"/>
    <property type="match status" value="1"/>
</dbReference>
<keyword evidence="1" id="KW-0732">Signal</keyword>
<feature type="signal peptide" evidence="1">
    <location>
        <begin position="1"/>
        <end position="26"/>
    </location>
</feature>
<dbReference type="InterPro" id="IPR032466">
    <property type="entry name" value="Metal_Hydrolase"/>
</dbReference>
<dbReference type="SUPFAM" id="SSF51556">
    <property type="entry name" value="Metallo-dependent hydrolases"/>
    <property type="match status" value="1"/>
</dbReference>
<dbReference type="CDD" id="cd01300">
    <property type="entry name" value="YtcJ_like"/>
    <property type="match status" value="1"/>
</dbReference>
<evidence type="ECO:0000313" key="3">
    <source>
        <dbReference type="EMBL" id="QDV32657.1"/>
    </source>
</evidence>
<dbReference type="EC" id="3.5.1.91" evidence="3"/>
<dbReference type="PANTHER" id="PTHR22642:SF2">
    <property type="entry name" value="PROTEIN LONG AFTER FAR-RED 3"/>
    <property type="match status" value="1"/>
</dbReference>
<name>A0A518GVM4_9BACT</name>
<dbReference type="AlphaFoldDB" id="A0A518GVM4"/>